<comment type="subcellular location">
    <subcellularLocation>
        <location evidence="2">Nucleus</location>
    </subcellularLocation>
</comment>
<reference evidence="11" key="1">
    <citation type="submission" date="2020-09" db="EMBL/GenBank/DDBJ databases">
        <title>Genome-Enabled Discovery of Anthraquinone Biosynthesis in Senna tora.</title>
        <authorList>
            <person name="Kang S.-H."/>
            <person name="Pandey R.P."/>
            <person name="Lee C.-M."/>
            <person name="Sim J.-S."/>
            <person name="Jeong J.-T."/>
            <person name="Choi B.-S."/>
            <person name="Jung M."/>
            <person name="Ginzburg D."/>
            <person name="Zhao K."/>
            <person name="Won S.Y."/>
            <person name="Oh T.-J."/>
            <person name="Yu Y."/>
            <person name="Kim N.-H."/>
            <person name="Lee O.R."/>
            <person name="Lee T.-H."/>
            <person name="Bashyal P."/>
            <person name="Kim T.-S."/>
            <person name="Lee W.-H."/>
            <person name="Kawkins C."/>
            <person name="Kim C.-K."/>
            <person name="Kim J.S."/>
            <person name="Ahn B.O."/>
            <person name="Rhee S.Y."/>
            <person name="Sohng J.K."/>
        </authorList>
    </citation>
    <scope>NUCLEOTIDE SEQUENCE</scope>
    <source>
        <tissue evidence="11">Leaf</tissue>
    </source>
</reference>
<feature type="compositionally biased region" description="Acidic residues" evidence="8">
    <location>
        <begin position="321"/>
        <end position="336"/>
    </location>
</feature>
<evidence type="ECO:0000256" key="7">
    <source>
        <dbReference type="ARBA" id="ARBA00023242"/>
    </source>
</evidence>
<feature type="domain" description="DDE Tnp4" evidence="9">
    <location>
        <begin position="219"/>
        <end position="309"/>
    </location>
</feature>
<organism evidence="11 12">
    <name type="scientific">Senna tora</name>
    <dbReference type="NCBI Taxonomy" id="362788"/>
    <lineage>
        <taxon>Eukaryota</taxon>
        <taxon>Viridiplantae</taxon>
        <taxon>Streptophyta</taxon>
        <taxon>Embryophyta</taxon>
        <taxon>Tracheophyta</taxon>
        <taxon>Spermatophyta</taxon>
        <taxon>Magnoliopsida</taxon>
        <taxon>eudicotyledons</taxon>
        <taxon>Gunneridae</taxon>
        <taxon>Pentapetalae</taxon>
        <taxon>rosids</taxon>
        <taxon>fabids</taxon>
        <taxon>Fabales</taxon>
        <taxon>Fabaceae</taxon>
        <taxon>Caesalpinioideae</taxon>
        <taxon>Cassia clade</taxon>
        <taxon>Senna</taxon>
    </lineage>
</organism>
<name>A0A834TJX1_9FABA</name>
<accession>A0A834TJX1</accession>
<dbReference type="AlphaFoldDB" id="A0A834TJX1"/>
<keyword evidence="7" id="KW-0539">Nucleus</keyword>
<evidence type="ECO:0000259" key="9">
    <source>
        <dbReference type="Pfam" id="PF13359"/>
    </source>
</evidence>
<dbReference type="GO" id="GO:0046872">
    <property type="term" value="F:metal ion binding"/>
    <property type="evidence" value="ECO:0007669"/>
    <property type="project" value="UniProtKB-KW"/>
</dbReference>
<keyword evidence="12" id="KW-1185">Reference proteome</keyword>
<proteinExistence type="inferred from homology"/>
<feature type="domain" description="DUF8040" evidence="10">
    <location>
        <begin position="58"/>
        <end position="143"/>
    </location>
</feature>
<keyword evidence="4" id="KW-0540">Nuclease</keyword>
<comment type="similarity">
    <text evidence="3">Belongs to the HARBI1 family.</text>
</comment>
<dbReference type="InterPro" id="IPR058353">
    <property type="entry name" value="DUF8040"/>
</dbReference>
<comment type="cofactor">
    <cofactor evidence="1">
        <name>a divalent metal cation</name>
        <dbReference type="ChEBI" id="CHEBI:60240"/>
    </cofactor>
</comment>
<dbReference type="PANTHER" id="PTHR22930:SF281">
    <property type="entry name" value="NUCLEASE"/>
    <property type="match status" value="1"/>
</dbReference>
<dbReference type="EMBL" id="JAAIUW010000008">
    <property type="protein sequence ID" value="KAF7822206.1"/>
    <property type="molecule type" value="Genomic_DNA"/>
</dbReference>
<dbReference type="OrthoDB" id="1699974at2759"/>
<evidence type="ECO:0000259" key="10">
    <source>
        <dbReference type="Pfam" id="PF26138"/>
    </source>
</evidence>
<dbReference type="PANTHER" id="PTHR22930">
    <property type="match status" value="1"/>
</dbReference>
<keyword evidence="6" id="KW-0378">Hydrolase</keyword>
<keyword evidence="5" id="KW-0479">Metal-binding</keyword>
<evidence type="ECO:0000313" key="11">
    <source>
        <dbReference type="EMBL" id="KAF7822206.1"/>
    </source>
</evidence>
<gene>
    <name evidence="11" type="ORF">G2W53_027661</name>
</gene>
<feature type="compositionally biased region" description="Polar residues" evidence="8">
    <location>
        <begin position="480"/>
        <end position="496"/>
    </location>
</feature>
<evidence type="ECO:0000256" key="1">
    <source>
        <dbReference type="ARBA" id="ARBA00001968"/>
    </source>
</evidence>
<evidence type="ECO:0000256" key="4">
    <source>
        <dbReference type="ARBA" id="ARBA00022722"/>
    </source>
</evidence>
<dbReference type="GO" id="GO:0004518">
    <property type="term" value="F:nuclease activity"/>
    <property type="evidence" value="ECO:0007669"/>
    <property type="project" value="UniProtKB-KW"/>
</dbReference>
<dbReference type="GO" id="GO:0005634">
    <property type="term" value="C:nucleus"/>
    <property type="evidence" value="ECO:0007669"/>
    <property type="project" value="UniProtKB-SubCell"/>
</dbReference>
<evidence type="ECO:0000256" key="2">
    <source>
        <dbReference type="ARBA" id="ARBA00004123"/>
    </source>
</evidence>
<comment type="caution">
    <text evidence="11">The sequence shown here is derived from an EMBL/GenBank/DDBJ whole genome shotgun (WGS) entry which is preliminary data.</text>
</comment>
<dbReference type="Proteomes" id="UP000634136">
    <property type="component" value="Unassembled WGS sequence"/>
</dbReference>
<feature type="region of interest" description="Disordered" evidence="8">
    <location>
        <begin position="321"/>
        <end position="341"/>
    </location>
</feature>
<protein>
    <submittedName>
        <fullName evidence="11">Protein ALP1-like</fullName>
    </submittedName>
</protein>
<dbReference type="Pfam" id="PF26138">
    <property type="entry name" value="DUF8040"/>
    <property type="match status" value="1"/>
</dbReference>
<feature type="region of interest" description="Disordered" evidence="8">
    <location>
        <begin position="472"/>
        <end position="525"/>
    </location>
</feature>
<sequence>MDEVTTETIGEIIVCMVSLMVSLHNCLMHEALTIGVHRNRLPSRSYTLDFHEKRAHFRNLVYSNDSNCYNVLRMYRATFDRLCSMLDEIGGLKPTKHMLVDEQVAMCLNVLAHHAKNRVIQWNFGRSGSTISKYFKAVLKAIIRLHRVLYKTPNPVPEDSTDPRWKWFKNCLGTLDGTHIRIRVHKDDQTRFRNRKCDLTINVLDVCSQDAQFIYVLSDRYYLVDAGYSNAEGFLTPYRGQRYHLNEWREGRHPTTPRECFNMRHSAARNVIERCFGMLKNRWAILRSPSFYLVKTHNMIVIACCLLHNLIRRENVGDPLNDEAENLDPEPAEEPVEEHAEFDGPISTVETRQTEEWIKKLITLTTEEATRLWVEGKPPHPVKDKDTEEQLDNRSRMVYGTNTSGFRWDEDRQMVVADRDVWDAYIKSHSDASRFRYKPFPHLIDLTKVWGKDRATEGDARDAEEINDQADEDGIGLEGHNQTPPADGEQPSSDEMTQADCEAASTSRKRKRSSTNNDVIEGFKEITEPFLHRLDKIADGMNMVAREKALD</sequence>
<dbReference type="Pfam" id="PF13359">
    <property type="entry name" value="DDE_Tnp_4"/>
    <property type="match status" value="1"/>
</dbReference>
<dbReference type="InterPro" id="IPR027806">
    <property type="entry name" value="HARBI1_dom"/>
</dbReference>
<dbReference type="InterPro" id="IPR045249">
    <property type="entry name" value="HARBI1-like"/>
</dbReference>
<evidence type="ECO:0000256" key="5">
    <source>
        <dbReference type="ARBA" id="ARBA00022723"/>
    </source>
</evidence>
<dbReference type="GO" id="GO:0016787">
    <property type="term" value="F:hydrolase activity"/>
    <property type="evidence" value="ECO:0007669"/>
    <property type="project" value="UniProtKB-KW"/>
</dbReference>
<evidence type="ECO:0000256" key="8">
    <source>
        <dbReference type="SAM" id="MobiDB-lite"/>
    </source>
</evidence>
<evidence type="ECO:0000313" key="12">
    <source>
        <dbReference type="Proteomes" id="UP000634136"/>
    </source>
</evidence>
<evidence type="ECO:0000256" key="6">
    <source>
        <dbReference type="ARBA" id="ARBA00022801"/>
    </source>
</evidence>
<evidence type="ECO:0000256" key="3">
    <source>
        <dbReference type="ARBA" id="ARBA00006958"/>
    </source>
</evidence>